<keyword evidence="3" id="KW-1185">Reference proteome</keyword>
<evidence type="ECO:0000256" key="1">
    <source>
        <dbReference type="SAM" id="MobiDB-lite"/>
    </source>
</evidence>
<proteinExistence type="predicted"/>
<name>A0A9J5XTP0_SOLCO</name>
<evidence type="ECO:0000313" key="2">
    <source>
        <dbReference type="EMBL" id="KAG5590302.1"/>
    </source>
</evidence>
<comment type="caution">
    <text evidence="2">The sequence shown here is derived from an EMBL/GenBank/DDBJ whole genome shotgun (WGS) entry which is preliminary data.</text>
</comment>
<organism evidence="2 3">
    <name type="scientific">Solanum commersonii</name>
    <name type="common">Commerson's wild potato</name>
    <name type="synonym">Commerson's nightshade</name>
    <dbReference type="NCBI Taxonomy" id="4109"/>
    <lineage>
        <taxon>Eukaryota</taxon>
        <taxon>Viridiplantae</taxon>
        <taxon>Streptophyta</taxon>
        <taxon>Embryophyta</taxon>
        <taxon>Tracheophyta</taxon>
        <taxon>Spermatophyta</taxon>
        <taxon>Magnoliopsida</taxon>
        <taxon>eudicotyledons</taxon>
        <taxon>Gunneridae</taxon>
        <taxon>Pentapetalae</taxon>
        <taxon>asterids</taxon>
        <taxon>lamiids</taxon>
        <taxon>Solanales</taxon>
        <taxon>Solanaceae</taxon>
        <taxon>Solanoideae</taxon>
        <taxon>Solaneae</taxon>
        <taxon>Solanum</taxon>
    </lineage>
</organism>
<reference evidence="2 3" key="1">
    <citation type="submission" date="2020-09" db="EMBL/GenBank/DDBJ databases">
        <title>De no assembly of potato wild relative species, Solanum commersonii.</title>
        <authorList>
            <person name="Cho K."/>
        </authorList>
    </citation>
    <scope>NUCLEOTIDE SEQUENCE [LARGE SCALE GENOMIC DNA]</scope>
    <source>
        <strain evidence="2">LZ3.2</strain>
        <tissue evidence="2">Leaf</tissue>
    </source>
</reference>
<evidence type="ECO:0000313" key="3">
    <source>
        <dbReference type="Proteomes" id="UP000824120"/>
    </source>
</evidence>
<dbReference type="Proteomes" id="UP000824120">
    <property type="component" value="Chromosome 8"/>
</dbReference>
<feature type="region of interest" description="Disordered" evidence="1">
    <location>
        <begin position="1"/>
        <end position="23"/>
    </location>
</feature>
<sequence>MMAGVAGNLHEHPSDPSMNPNSTAPICNYANSLLTNRQPVPLKMNLQFRPPEIYKGKPPIFFTPQEEEELANAC</sequence>
<gene>
    <name evidence="2" type="ORF">H5410_040816</name>
</gene>
<protein>
    <submittedName>
        <fullName evidence="2">Uncharacterized protein</fullName>
    </submittedName>
</protein>
<dbReference type="EMBL" id="JACXVP010000008">
    <property type="protein sequence ID" value="KAG5590302.1"/>
    <property type="molecule type" value="Genomic_DNA"/>
</dbReference>
<dbReference type="AlphaFoldDB" id="A0A9J5XTP0"/>
<accession>A0A9J5XTP0</accession>